<feature type="transmembrane region" description="Helical" evidence="15">
    <location>
        <begin position="717"/>
        <end position="736"/>
    </location>
</feature>
<keyword evidence="3" id="KW-0813">Transport</keyword>
<dbReference type="NCBIfam" id="TIGR01494">
    <property type="entry name" value="ATPase_P-type"/>
    <property type="match status" value="1"/>
</dbReference>
<dbReference type="InterPro" id="IPR023299">
    <property type="entry name" value="ATPase_P-typ_cyto_dom_N"/>
</dbReference>
<evidence type="ECO:0000256" key="5">
    <source>
        <dbReference type="ARBA" id="ARBA00022553"/>
    </source>
</evidence>
<keyword evidence="8 15" id="KW-0547">Nucleotide-binding</keyword>
<keyword evidence="12 15" id="KW-1133">Transmembrane helix</keyword>
<sequence>MTCCAPTDLTHGHDPRQRSPGIDEVMLGSRDLGNGLRQVALSVPDMRCGACMIQLETTLGRLPDVRSVRANLTTKRVTINWQADNGNPPDFAASIGAIGYTAVLPTDAVDQPGEEMSGLLRALAVAGFCSMNIMILSVSVWSGADPSTRQALHMMSAALALPAVIYSGATFYRSAWRALAHGRVNMDVPISIGVLLSFGLSLYDTFIEGRQAYFEASTSLLFVLLVGRTLDEMMRKRARSAAASLADMMPKGANIVREDGRIDYVPLNEIRPGTRTLIAAGDRVPADGTILSGISELDRSMLTGESRWERVAPGAQVRAGDLNIGRPLMVEATVAPEDSTLAELHRMLEAVEDGRSEYRMLIDRAARLYAPVVHGLSVLAFLAWFAFTRDVHLSLTIAISVLIIACPCALGLAVPMVQVVAARRLFRHGVVARDGSALERLAEIDTVVFDKTGTLTQYDPVLATVTSKGPLELSLAVSLARFSNHPMSKAIVDNASRGNGEILSLEDIREVPGHGLEASFRGERYLLGRAAWATGGDTPAPTAPSTVVLTKGGEVLASFLFGERVRAGSAKAVRFLKDRGVAVQMLTGDVPEAANAVARELGIDDVKATALPKDKAGIIEALRDRGRKVMMIGDGINDAVALKTAHVSMAPASGSDIGCSAADFILLNSDMDGIRIALTTAGRAAALIRQNVALAIVYNVVSIPLALSGYASPLIAAVAMSTSSVLVVANAVRLDMDADVLSWRRRPTASLAGAAQ</sequence>
<dbReference type="EMBL" id="JAUSVF010000005">
    <property type="protein sequence ID" value="MDQ0323850.1"/>
    <property type="molecule type" value="Genomic_DNA"/>
</dbReference>
<dbReference type="InterPro" id="IPR023298">
    <property type="entry name" value="ATPase_P-typ_TM_dom_sf"/>
</dbReference>
<feature type="transmembrane region" description="Helical" evidence="15">
    <location>
        <begin position="122"/>
        <end position="144"/>
    </location>
</feature>
<feature type="transmembrane region" description="Helical" evidence="15">
    <location>
        <begin position="212"/>
        <end position="230"/>
    </location>
</feature>
<feature type="transmembrane region" description="Helical" evidence="15">
    <location>
        <begin position="368"/>
        <end position="387"/>
    </location>
</feature>
<keyword evidence="9 15" id="KW-0067">ATP-binding</keyword>
<comment type="subcellular location">
    <subcellularLocation>
        <location evidence="1">Cell membrane</location>
        <topology evidence="1">Multi-pass membrane protein</topology>
    </subcellularLocation>
</comment>
<dbReference type="InterPro" id="IPR017969">
    <property type="entry name" value="Heavy-metal-associated_CS"/>
</dbReference>
<dbReference type="InterPro" id="IPR018303">
    <property type="entry name" value="ATPase_P-typ_P_site"/>
</dbReference>
<evidence type="ECO:0000313" key="18">
    <source>
        <dbReference type="EMBL" id="MDQ0323850.1"/>
    </source>
</evidence>
<evidence type="ECO:0000256" key="11">
    <source>
        <dbReference type="ARBA" id="ARBA00022967"/>
    </source>
</evidence>
<dbReference type="PROSITE" id="PS01229">
    <property type="entry name" value="COF_2"/>
    <property type="match status" value="1"/>
</dbReference>
<dbReference type="PANTHER" id="PTHR43520:SF5">
    <property type="entry name" value="CATION-TRANSPORTING P-TYPE ATPASE-RELATED"/>
    <property type="match status" value="1"/>
</dbReference>
<dbReference type="NCBIfam" id="TIGR01511">
    <property type="entry name" value="ATPase-IB1_Cu"/>
    <property type="match status" value="1"/>
</dbReference>
<feature type="transmembrane region" description="Helical" evidence="15">
    <location>
        <begin position="184"/>
        <end position="206"/>
    </location>
</feature>
<evidence type="ECO:0000256" key="12">
    <source>
        <dbReference type="ARBA" id="ARBA00022989"/>
    </source>
</evidence>
<dbReference type="PANTHER" id="PTHR43520">
    <property type="entry name" value="ATP7, ISOFORM B"/>
    <property type="match status" value="1"/>
</dbReference>
<comment type="caution">
    <text evidence="18">The sequence shown here is derived from an EMBL/GenBank/DDBJ whole genome shotgun (WGS) entry which is preliminary data.</text>
</comment>
<dbReference type="InterPro" id="IPR036412">
    <property type="entry name" value="HAD-like_sf"/>
</dbReference>
<keyword evidence="7 15" id="KW-0479">Metal-binding</keyword>
<feature type="domain" description="HMA" evidence="17">
    <location>
        <begin position="37"/>
        <end position="103"/>
    </location>
</feature>
<dbReference type="PRINTS" id="PR00119">
    <property type="entry name" value="CATATPASE"/>
</dbReference>
<dbReference type="PROSITE" id="PS00154">
    <property type="entry name" value="ATPASE_E1_E2"/>
    <property type="match status" value="1"/>
</dbReference>
<dbReference type="SUPFAM" id="SSF81665">
    <property type="entry name" value="Calcium ATPase, transmembrane domain M"/>
    <property type="match status" value="1"/>
</dbReference>
<dbReference type="Gene3D" id="3.40.1110.10">
    <property type="entry name" value="Calcium-transporting ATPase, cytoplasmic domain N"/>
    <property type="match status" value="1"/>
</dbReference>
<dbReference type="InterPro" id="IPR036163">
    <property type="entry name" value="HMA_dom_sf"/>
</dbReference>
<dbReference type="CDD" id="cd00371">
    <property type="entry name" value="HMA"/>
    <property type="match status" value="1"/>
</dbReference>
<feature type="transmembrane region" description="Helical" evidence="15">
    <location>
        <begin position="692"/>
        <end position="711"/>
    </location>
</feature>
<dbReference type="Pfam" id="PF00702">
    <property type="entry name" value="Hydrolase"/>
    <property type="match status" value="1"/>
</dbReference>
<proteinExistence type="inferred from homology"/>
<dbReference type="Proteomes" id="UP001230207">
    <property type="component" value="Unassembled WGS sequence"/>
</dbReference>
<evidence type="ECO:0000256" key="7">
    <source>
        <dbReference type="ARBA" id="ARBA00022723"/>
    </source>
</evidence>
<dbReference type="PROSITE" id="PS01047">
    <property type="entry name" value="HMA_1"/>
    <property type="match status" value="1"/>
</dbReference>
<evidence type="ECO:0000256" key="6">
    <source>
        <dbReference type="ARBA" id="ARBA00022692"/>
    </source>
</evidence>
<keyword evidence="14 15" id="KW-0472">Membrane</keyword>
<dbReference type="PROSITE" id="PS50846">
    <property type="entry name" value="HMA_2"/>
    <property type="match status" value="1"/>
</dbReference>
<dbReference type="NCBIfam" id="TIGR01525">
    <property type="entry name" value="ATPase-IB_hvy"/>
    <property type="match status" value="1"/>
</dbReference>
<evidence type="ECO:0000256" key="14">
    <source>
        <dbReference type="ARBA" id="ARBA00023136"/>
    </source>
</evidence>
<dbReference type="InterPro" id="IPR059000">
    <property type="entry name" value="ATPase_P-type_domA"/>
</dbReference>
<evidence type="ECO:0000256" key="16">
    <source>
        <dbReference type="SAM" id="MobiDB-lite"/>
    </source>
</evidence>
<reference evidence="18 19" key="1">
    <citation type="submission" date="2023-07" db="EMBL/GenBank/DDBJ databases">
        <title>Genomic Encyclopedia of Type Strains, Phase IV (KMG-IV): sequencing the most valuable type-strain genomes for metagenomic binning, comparative biology and taxonomic classification.</title>
        <authorList>
            <person name="Goeker M."/>
        </authorList>
    </citation>
    <scope>NUCLEOTIDE SEQUENCE [LARGE SCALE GENOMIC DNA]</scope>
    <source>
        <strain evidence="18 19">DSM 1112</strain>
    </source>
</reference>
<dbReference type="Pfam" id="PF00122">
    <property type="entry name" value="E1-E2_ATPase"/>
    <property type="match status" value="1"/>
</dbReference>
<evidence type="ECO:0000256" key="9">
    <source>
        <dbReference type="ARBA" id="ARBA00022840"/>
    </source>
</evidence>
<dbReference type="Gene3D" id="3.40.50.1000">
    <property type="entry name" value="HAD superfamily/HAD-like"/>
    <property type="match status" value="1"/>
</dbReference>
<dbReference type="Gene3D" id="3.30.70.100">
    <property type="match status" value="1"/>
</dbReference>
<evidence type="ECO:0000256" key="8">
    <source>
        <dbReference type="ARBA" id="ARBA00022741"/>
    </source>
</evidence>
<organism evidence="18 19">
    <name type="scientific">Pararhizobium capsulatum DSM 1112</name>
    <dbReference type="NCBI Taxonomy" id="1121113"/>
    <lineage>
        <taxon>Bacteria</taxon>
        <taxon>Pseudomonadati</taxon>
        <taxon>Pseudomonadota</taxon>
        <taxon>Alphaproteobacteria</taxon>
        <taxon>Hyphomicrobiales</taxon>
        <taxon>Rhizobiaceae</taxon>
        <taxon>Rhizobium/Agrobacterium group</taxon>
        <taxon>Pararhizobium</taxon>
    </lineage>
</organism>
<dbReference type="Gene3D" id="2.70.150.10">
    <property type="entry name" value="Calcium-transporting ATPase, cytoplasmic transduction domain A"/>
    <property type="match status" value="1"/>
</dbReference>
<comment type="similarity">
    <text evidence="2 15">Belongs to the cation transport ATPase (P-type) (TC 3.A.3) family. Type IB subfamily.</text>
</comment>
<dbReference type="NCBIfam" id="TIGR01512">
    <property type="entry name" value="ATPase-IB2_Cd"/>
    <property type="match status" value="1"/>
</dbReference>
<dbReference type="InterPro" id="IPR001757">
    <property type="entry name" value="P_typ_ATPase"/>
</dbReference>
<dbReference type="PRINTS" id="PR00943">
    <property type="entry name" value="CUATPASE"/>
</dbReference>
<dbReference type="SUPFAM" id="SSF81653">
    <property type="entry name" value="Calcium ATPase, transduction domain A"/>
    <property type="match status" value="1"/>
</dbReference>
<dbReference type="SUPFAM" id="SSF55008">
    <property type="entry name" value="HMA, heavy metal-associated domain"/>
    <property type="match status" value="1"/>
</dbReference>
<keyword evidence="5" id="KW-0597">Phosphoprotein</keyword>
<keyword evidence="10" id="KW-0460">Magnesium</keyword>
<keyword evidence="6 15" id="KW-0812">Transmembrane</keyword>
<evidence type="ECO:0000256" key="3">
    <source>
        <dbReference type="ARBA" id="ARBA00022448"/>
    </source>
</evidence>
<evidence type="ECO:0000256" key="15">
    <source>
        <dbReference type="RuleBase" id="RU362081"/>
    </source>
</evidence>
<keyword evidence="19" id="KW-1185">Reference proteome</keyword>
<evidence type="ECO:0000256" key="2">
    <source>
        <dbReference type="ARBA" id="ARBA00006024"/>
    </source>
</evidence>
<keyword evidence="4 15" id="KW-1003">Cell membrane</keyword>
<evidence type="ECO:0000256" key="4">
    <source>
        <dbReference type="ARBA" id="ARBA00022475"/>
    </source>
</evidence>
<dbReference type="InterPro" id="IPR023214">
    <property type="entry name" value="HAD_sf"/>
</dbReference>
<gene>
    <name evidence="18" type="ORF">QO002_006057</name>
</gene>
<dbReference type="InterPro" id="IPR006121">
    <property type="entry name" value="HMA_dom"/>
</dbReference>
<protein>
    <submittedName>
        <fullName evidence="18">Cu2+-exporting ATPase</fullName>
    </submittedName>
</protein>
<evidence type="ECO:0000256" key="13">
    <source>
        <dbReference type="ARBA" id="ARBA00023065"/>
    </source>
</evidence>
<feature type="transmembrane region" description="Helical" evidence="15">
    <location>
        <begin position="150"/>
        <end position="172"/>
    </location>
</feature>
<keyword evidence="11" id="KW-1278">Translocase</keyword>
<name>A0ABU0C009_9HYPH</name>
<feature type="region of interest" description="Disordered" evidence="16">
    <location>
        <begin position="1"/>
        <end position="20"/>
    </location>
</feature>
<evidence type="ECO:0000256" key="10">
    <source>
        <dbReference type="ARBA" id="ARBA00022842"/>
    </source>
</evidence>
<dbReference type="Pfam" id="PF00403">
    <property type="entry name" value="HMA"/>
    <property type="match status" value="1"/>
</dbReference>
<dbReference type="InterPro" id="IPR008250">
    <property type="entry name" value="ATPase_P-typ_transduc_dom_A_sf"/>
</dbReference>
<feature type="transmembrane region" description="Helical" evidence="15">
    <location>
        <begin position="393"/>
        <end position="417"/>
    </location>
</feature>
<dbReference type="RefSeq" id="WP_307236824.1">
    <property type="nucleotide sequence ID" value="NZ_JAUSVF010000005.1"/>
</dbReference>
<dbReference type="InterPro" id="IPR027256">
    <property type="entry name" value="P-typ_ATPase_IB"/>
</dbReference>
<evidence type="ECO:0000259" key="17">
    <source>
        <dbReference type="PROSITE" id="PS50846"/>
    </source>
</evidence>
<evidence type="ECO:0000256" key="1">
    <source>
        <dbReference type="ARBA" id="ARBA00004651"/>
    </source>
</evidence>
<accession>A0ABU0C009</accession>
<dbReference type="SUPFAM" id="SSF56784">
    <property type="entry name" value="HAD-like"/>
    <property type="match status" value="1"/>
</dbReference>
<keyword evidence="13" id="KW-0406">Ion transport</keyword>
<evidence type="ECO:0000313" key="19">
    <source>
        <dbReference type="Proteomes" id="UP001230207"/>
    </source>
</evidence>